<dbReference type="PANTHER" id="PTHR38693">
    <property type="entry name" value="UBIQUINONE BIOSYNTHESIS PROTEIN UBIJ"/>
    <property type="match status" value="1"/>
</dbReference>
<evidence type="ECO:0000259" key="3">
    <source>
        <dbReference type="Pfam" id="PF02036"/>
    </source>
</evidence>
<comment type="pathway">
    <text evidence="1">Cofactor biosynthesis; ubiquinone biosynthesis.</text>
</comment>
<proteinExistence type="inferred from homology"/>
<keyword evidence="1" id="KW-0831">Ubiquinone biosynthesis</keyword>
<keyword evidence="5" id="KW-1185">Reference proteome</keyword>
<gene>
    <name evidence="1" type="primary">ubiJ</name>
    <name evidence="4" type="ORF">ACFQDL_09175</name>
</gene>
<evidence type="ECO:0000313" key="5">
    <source>
        <dbReference type="Proteomes" id="UP001596422"/>
    </source>
</evidence>
<dbReference type="InterPro" id="IPR003033">
    <property type="entry name" value="SCP2_sterol-bd_dom"/>
</dbReference>
<feature type="domain" description="SCP2" evidence="3">
    <location>
        <begin position="18"/>
        <end position="115"/>
    </location>
</feature>
<comment type="caution">
    <text evidence="4">The sequence shown here is derived from an EMBL/GenBank/DDBJ whole genome shotgun (WGS) entry which is preliminary data.</text>
</comment>
<dbReference type="InterPro" id="IPR036527">
    <property type="entry name" value="SCP2_sterol-bd_dom_sf"/>
</dbReference>
<comment type="similarity">
    <text evidence="1">Belongs to the UbiJ family.</text>
</comment>
<evidence type="ECO:0000256" key="1">
    <source>
        <dbReference type="HAMAP-Rule" id="MF_02215"/>
    </source>
</evidence>
<sequence length="210" mass="23089">MPLPMLSATLLTVAEESLNALLRRDPVTLRALAQLGGRVVAVEVTSPAISLFLIPNAEGLQLQQHYGSEPDARLRGSASALLRLVSADDKASALFGKGVEVSGDSGLATRLQQVLASADIDWEGLLGDLIGDLPAHQATRFLRWQRSYWRQAGDSLMHNMGEYLQEEARLLPPRPELDAFMAEVDELRQHSDRLEARLQRILSRLDGDES</sequence>
<evidence type="ECO:0000313" key="4">
    <source>
        <dbReference type="EMBL" id="MFC6670235.1"/>
    </source>
</evidence>
<organism evidence="4 5">
    <name type="scientific">Marinobacterium aestuariivivens</name>
    <dbReference type="NCBI Taxonomy" id="1698799"/>
    <lineage>
        <taxon>Bacteria</taxon>
        <taxon>Pseudomonadati</taxon>
        <taxon>Pseudomonadota</taxon>
        <taxon>Gammaproteobacteria</taxon>
        <taxon>Oceanospirillales</taxon>
        <taxon>Oceanospirillaceae</taxon>
        <taxon>Marinobacterium</taxon>
    </lineage>
</organism>
<comment type="subcellular location">
    <subcellularLocation>
        <location evidence="1">Cytoplasm</location>
    </subcellularLocation>
</comment>
<dbReference type="PANTHER" id="PTHR38693:SF1">
    <property type="entry name" value="UBIQUINONE BIOSYNTHESIS ACCESSORY FACTOR UBIJ"/>
    <property type="match status" value="1"/>
</dbReference>
<dbReference type="InterPro" id="IPR038989">
    <property type="entry name" value="UbiJ"/>
</dbReference>
<reference evidence="5" key="1">
    <citation type="journal article" date="2019" name="Int. J. Syst. Evol. Microbiol.">
        <title>The Global Catalogue of Microorganisms (GCM) 10K type strain sequencing project: providing services to taxonomists for standard genome sequencing and annotation.</title>
        <authorList>
            <consortium name="The Broad Institute Genomics Platform"/>
            <consortium name="The Broad Institute Genome Sequencing Center for Infectious Disease"/>
            <person name="Wu L."/>
            <person name="Ma J."/>
        </authorList>
    </citation>
    <scope>NUCLEOTIDE SEQUENCE [LARGE SCALE GENOMIC DNA]</scope>
    <source>
        <strain evidence="5">NBRC 111756</strain>
    </source>
</reference>
<accession>A0ABW1ZYI3</accession>
<evidence type="ECO:0000256" key="2">
    <source>
        <dbReference type="SAM" id="Coils"/>
    </source>
</evidence>
<dbReference type="SUPFAM" id="SSF55718">
    <property type="entry name" value="SCP-like"/>
    <property type="match status" value="1"/>
</dbReference>
<keyword evidence="2" id="KW-0175">Coiled coil</keyword>
<comment type="function">
    <text evidence="1">Required for ubiquinone (coenzyme Q) biosynthesis. Binds hydrophobic ubiquinone biosynthetic intermediates via its SCP2 domain and is essential for the stability of the Ubi complex. May constitute a docking platform where Ubi enzymes assemble and access their SCP2-bound polyprenyl substrates.</text>
</comment>
<dbReference type="Pfam" id="PF02036">
    <property type="entry name" value="SCP2"/>
    <property type="match status" value="1"/>
</dbReference>
<protein>
    <recommendedName>
        <fullName evidence="1">Ubiquinone biosynthesis accessory factor UbiJ</fullName>
    </recommendedName>
</protein>
<keyword evidence="1" id="KW-0963">Cytoplasm</keyword>
<dbReference type="RefSeq" id="WP_379908736.1">
    <property type="nucleotide sequence ID" value="NZ_JBHSWE010000001.1"/>
</dbReference>
<dbReference type="EMBL" id="JBHSWE010000001">
    <property type="protein sequence ID" value="MFC6670235.1"/>
    <property type="molecule type" value="Genomic_DNA"/>
</dbReference>
<dbReference type="HAMAP" id="MF_02215">
    <property type="entry name" value="UbiJ"/>
    <property type="match status" value="1"/>
</dbReference>
<dbReference type="Proteomes" id="UP001596422">
    <property type="component" value="Unassembled WGS sequence"/>
</dbReference>
<name>A0ABW1ZYI3_9GAMM</name>
<feature type="coiled-coil region" evidence="2">
    <location>
        <begin position="177"/>
        <end position="204"/>
    </location>
</feature>